<reference evidence="1" key="1">
    <citation type="submission" date="2021-06" db="EMBL/GenBank/DDBJ databases">
        <authorList>
            <person name="Kallberg Y."/>
            <person name="Tangrot J."/>
            <person name="Rosling A."/>
        </authorList>
    </citation>
    <scope>NUCLEOTIDE SEQUENCE</scope>
    <source>
        <strain evidence="1">MA461A</strain>
    </source>
</reference>
<gene>
    <name evidence="1" type="ORF">RPERSI_LOCUS32949</name>
</gene>
<feature type="non-terminal residue" evidence="1">
    <location>
        <position position="40"/>
    </location>
</feature>
<evidence type="ECO:0000313" key="2">
    <source>
        <dbReference type="Proteomes" id="UP000789920"/>
    </source>
</evidence>
<protein>
    <submittedName>
        <fullName evidence="1">12546_t:CDS:1</fullName>
    </submittedName>
</protein>
<sequence>YFGNIKTLFRKTVINTVDDVQKVINKSTKNDTNKGIRYNN</sequence>
<accession>A0ACA9SPH3</accession>
<proteinExistence type="predicted"/>
<evidence type="ECO:0000313" key="1">
    <source>
        <dbReference type="EMBL" id="CAG8843837.1"/>
    </source>
</evidence>
<comment type="caution">
    <text evidence="1">The sequence shown here is derived from an EMBL/GenBank/DDBJ whole genome shotgun (WGS) entry which is preliminary data.</text>
</comment>
<dbReference type="Proteomes" id="UP000789920">
    <property type="component" value="Unassembled WGS sequence"/>
</dbReference>
<keyword evidence="2" id="KW-1185">Reference proteome</keyword>
<name>A0ACA9SPH3_9GLOM</name>
<organism evidence="1 2">
    <name type="scientific">Racocetra persica</name>
    <dbReference type="NCBI Taxonomy" id="160502"/>
    <lineage>
        <taxon>Eukaryota</taxon>
        <taxon>Fungi</taxon>
        <taxon>Fungi incertae sedis</taxon>
        <taxon>Mucoromycota</taxon>
        <taxon>Glomeromycotina</taxon>
        <taxon>Glomeromycetes</taxon>
        <taxon>Diversisporales</taxon>
        <taxon>Gigasporaceae</taxon>
        <taxon>Racocetra</taxon>
    </lineage>
</organism>
<dbReference type="EMBL" id="CAJVQC010139967">
    <property type="protein sequence ID" value="CAG8843837.1"/>
    <property type="molecule type" value="Genomic_DNA"/>
</dbReference>
<feature type="non-terminal residue" evidence="1">
    <location>
        <position position="1"/>
    </location>
</feature>